<reference evidence="1 2" key="1">
    <citation type="journal article" date="2013" name="Curr. Biol.">
        <title>The Genome of the Foraminiferan Reticulomyxa filosa.</title>
        <authorList>
            <person name="Glockner G."/>
            <person name="Hulsmann N."/>
            <person name="Schleicher M."/>
            <person name="Noegel A.A."/>
            <person name="Eichinger L."/>
            <person name="Gallinger C."/>
            <person name="Pawlowski J."/>
            <person name="Sierra R."/>
            <person name="Euteneuer U."/>
            <person name="Pillet L."/>
            <person name="Moustafa A."/>
            <person name="Platzer M."/>
            <person name="Groth M."/>
            <person name="Szafranski K."/>
            <person name="Schliwa M."/>
        </authorList>
    </citation>
    <scope>NUCLEOTIDE SEQUENCE [LARGE SCALE GENOMIC DNA]</scope>
</reference>
<dbReference type="GO" id="GO:0007018">
    <property type="term" value="P:microtubule-based movement"/>
    <property type="evidence" value="ECO:0007669"/>
    <property type="project" value="InterPro"/>
</dbReference>
<dbReference type="InterPro" id="IPR027417">
    <property type="entry name" value="P-loop_NTPase"/>
</dbReference>
<dbReference type="PANTHER" id="PTHR45703:SF22">
    <property type="entry name" value="DYNEIN CYTOPLASMIC 2 HEAVY CHAIN 1"/>
    <property type="match status" value="1"/>
</dbReference>
<dbReference type="Pfam" id="PF12775">
    <property type="entry name" value="AAA_7"/>
    <property type="match status" value="1"/>
</dbReference>
<dbReference type="EMBL" id="ASPP01013314">
    <property type="protein sequence ID" value="ETO19754.1"/>
    <property type="molecule type" value="Genomic_DNA"/>
</dbReference>
<dbReference type="Proteomes" id="UP000023152">
    <property type="component" value="Unassembled WGS sequence"/>
</dbReference>
<keyword evidence="2" id="KW-1185">Reference proteome</keyword>
<proteinExistence type="predicted"/>
<comment type="caution">
    <text evidence="1">The sequence shown here is derived from an EMBL/GenBank/DDBJ whole genome shotgun (WGS) entry which is preliminary data.</text>
</comment>
<dbReference type="PANTHER" id="PTHR45703">
    <property type="entry name" value="DYNEIN HEAVY CHAIN"/>
    <property type="match status" value="1"/>
</dbReference>
<dbReference type="OrthoDB" id="10266613at2759"/>
<dbReference type="Gene3D" id="3.40.50.300">
    <property type="entry name" value="P-loop containing nucleotide triphosphate hydrolases"/>
    <property type="match status" value="1"/>
</dbReference>
<evidence type="ECO:0000313" key="1">
    <source>
        <dbReference type="EMBL" id="ETO19754.1"/>
    </source>
</evidence>
<dbReference type="GO" id="GO:0051959">
    <property type="term" value="F:dynein light intermediate chain binding"/>
    <property type="evidence" value="ECO:0007669"/>
    <property type="project" value="InterPro"/>
</dbReference>
<dbReference type="SUPFAM" id="SSF52540">
    <property type="entry name" value="P-loop containing nucleoside triphosphate hydrolases"/>
    <property type="match status" value="1"/>
</dbReference>
<gene>
    <name evidence="1" type="ORF">RFI_17477</name>
</gene>
<evidence type="ECO:0000313" key="2">
    <source>
        <dbReference type="Proteomes" id="UP000023152"/>
    </source>
</evidence>
<dbReference type="InterPro" id="IPR026983">
    <property type="entry name" value="DHC"/>
</dbReference>
<name>X6N1Y2_RETFI</name>
<sequence length="213" mass="24901">MAILSVWMKKHYPIIVSGEDGCGKHKMVKECYYALQRDDNKCVNVATLECNSQTKAIHLIQKLYQLCQVYNSNVGKTLKPNHCSLLLMLIRNINLPKSDKYGTRQFLTFLQQIICYQGFYDPSTLEFVHFEKNSFQFIFTTINHTEDLTTRLTSQNAILHVNMPSQSELLSIYTFYMEMVKSAFKMNKLSPQFINKLVMAMIDIFQQIKFFFN</sequence>
<dbReference type="GO" id="GO:0045505">
    <property type="term" value="F:dynein intermediate chain binding"/>
    <property type="evidence" value="ECO:0007669"/>
    <property type="project" value="InterPro"/>
</dbReference>
<organism evidence="1 2">
    <name type="scientific">Reticulomyxa filosa</name>
    <dbReference type="NCBI Taxonomy" id="46433"/>
    <lineage>
        <taxon>Eukaryota</taxon>
        <taxon>Sar</taxon>
        <taxon>Rhizaria</taxon>
        <taxon>Retaria</taxon>
        <taxon>Foraminifera</taxon>
        <taxon>Monothalamids</taxon>
        <taxon>Reticulomyxidae</taxon>
        <taxon>Reticulomyxa</taxon>
    </lineage>
</organism>
<dbReference type="GO" id="GO:0030286">
    <property type="term" value="C:dynein complex"/>
    <property type="evidence" value="ECO:0007669"/>
    <property type="project" value="InterPro"/>
</dbReference>
<accession>X6N1Y2</accession>
<protein>
    <submittedName>
        <fullName evidence="1">Uncharacterized protein</fullName>
    </submittedName>
</protein>
<dbReference type="AlphaFoldDB" id="X6N1Y2"/>